<dbReference type="AlphaFoldDB" id="A0A0C2VV72"/>
<sequence length="235" mass="26620">MLNAALPILMALLAPYFYFSSQYKNNERRKEAEKTEQKDMLKESEWIFMKEGAGGAEVMILNNRGEYIGVYKSVNLPRWLRGVTVFIAWAEGFFTSTKGIFDSRDEPVAGIQKVPIKGKVTLEVNNRYGEPAGFYEEQRVNSTGKNKGVLKKPDGSVWVEVSMSSIAGDFHLVDTDGRFIASYRFGYFDYALSAQFQNSAGYELVKVNESLTLNEKTLLSAMVCYWMGYKLHGMK</sequence>
<keyword evidence="2" id="KW-1185">Reference proteome</keyword>
<dbReference type="EMBL" id="JXRR01000001">
    <property type="protein sequence ID" value="KIL52817.1"/>
    <property type="molecule type" value="Genomic_DNA"/>
</dbReference>
<evidence type="ECO:0000313" key="2">
    <source>
        <dbReference type="Proteomes" id="UP000031972"/>
    </source>
</evidence>
<dbReference type="RefSeq" id="WP_156969428.1">
    <property type="nucleotide sequence ID" value="NZ_JXRR01000001.1"/>
</dbReference>
<reference evidence="1 2" key="1">
    <citation type="submission" date="2015-01" db="EMBL/GenBank/DDBJ databases">
        <title>Jeotgalibacillus campisalis genome sequencing.</title>
        <authorList>
            <person name="Goh K.M."/>
            <person name="Chan K.-G."/>
            <person name="Yaakop A.S."/>
            <person name="Ee R."/>
            <person name="Gan H.M."/>
            <person name="Chan C.S."/>
        </authorList>
    </citation>
    <scope>NUCLEOTIDE SEQUENCE [LARGE SCALE GENOMIC DNA]</scope>
    <source>
        <strain evidence="1 2">SF-57</strain>
    </source>
</reference>
<gene>
    <name evidence="1" type="ORF">KR50_01460</name>
</gene>
<dbReference type="Proteomes" id="UP000031972">
    <property type="component" value="Unassembled WGS sequence"/>
</dbReference>
<proteinExistence type="predicted"/>
<accession>A0A0C2VV72</accession>
<evidence type="ECO:0000313" key="1">
    <source>
        <dbReference type="EMBL" id="KIL52817.1"/>
    </source>
</evidence>
<protein>
    <submittedName>
        <fullName evidence="1">Uncharacterized protein</fullName>
    </submittedName>
</protein>
<organism evidence="1 2">
    <name type="scientific">Jeotgalibacillus campisalis</name>
    <dbReference type="NCBI Taxonomy" id="220754"/>
    <lineage>
        <taxon>Bacteria</taxon>
        <taxon>Bacillati</taxon>
        <taxon>Bacillota</taxon>
        <taxon>Bacilli</taxon>
        <taxon>Bacillales</taxon>
        <taxon>Caryophanaceae</taxon>
        <taxon>Jeotgalibacillus</taxon>
    </lineage>
</organism>
<dbReference type="PATRIC" id="fig|220754.4.peg.149"/>
<comment type="caution">
    <text evidence="1">The sequence shown here is derived from an EMBL/GenBank/DDBJ whole genome shotgun (WGS) entry which is preliminary data.</text>
</comment>
<dbReference type="OrthoDB" id="2961259at2"/>
<name>A0A0C2VV72_9BACL</name>